<proteinExistence type="predicted"/>
<name>A0A9P8YMB1_9PEZI</name>
<organism evidence="1 2">
    <name type="scientific">Microdochium trichocladiopsis</name>
    <dbReference type="NCBI Taxonomy" id="1682393"/>
    <lineage>
        <taxon>Eukaryota</taxon>
        <taxon>Fungi</taxon>
        <taxon>Dikarya</taxon>
        <taxon>Ascomycota</taxon>
        <taxon>Pezizomycotina</taxon>
        <taxon>Sordariomycetes</taxon>
        <taxon>Xylariomycetidae</taxon>
        <taxon>Xylariales</taxon>
        <taxon>Microdochiaceae</taxon>
        <taxon>Microdochium</taxon>
    </lineage>
</organism>
<dbReference type="RefSeq" id="XP_046019675.1">
    <property type="nucleotide sequence ID" value="XM_046158013.1"/>
</dbReference>
<evidence type="ECO:0000313" key="2">
    <source>
        <dbReference type="Proteomes" id="UP000756346"/>
    </source>
</evidence>
<gene>
    <name evidence="1" type="ORF">B0I36DRAFT_358770</name>
</gene>
<keyword evidence="2" id="KW-1185">Reference proteome</keyword>
<accession>A0A9P8YMB1</accession>
<reference evidence="1" key="1">
    <citation type="journal article" date="2021" name="Nat. Commun.">
        <title>Genetic determinants of endophytism in the Arabidopsis root mycobiome.</title>
        <authorList>
            <person name="Mesny F."/>
            <person name="Miyauchi S."/>
            <person name="Thiergart T."/>
            <person name="Pickel B."/>
            <person name="Atanasova L."/>
            <person name="Karlsson M."/>
            <person name="Huettel B."/>
            <person name="Barry K.W."/>
            <person name="Haridas S."/>
            <person name="Chen C."/>
            <person name="Bauer D."/>
            <person name="Andreopoulos W."/>
            <person name="Pangilinan J."/>
            <person name="LaButti K."/>
            <person name="Riley R."/>
            <person name="Lipzen A."/>
            <person name="Clum A."/>
            <person name="Drula E."/>
            <person name="Henrissat B."/>
            <person name="Kohler A."/>
            <person name="Grigoriev I.V."/>
            <person name="Martin F.M."/>
            <person name="Hacquard S."/>
        </authorList>
    </citation>
    <scope>NUCLEOTIDE SEQUENCE</scope>
    <source>
        <strain evidence="1">MPI-CAGE-CH-0230</strain>
    </source>
</reference>
<dbReference type="GeneID" id="70187559"/>
<evidence type="ECO:0000313" key="1">
    <source>
        <dbReference type="EMBL" id="KAH7041620.1"/>
    </source>
</evidence>
<dbReference type="AlphaFoldDB" id="A0A9P8YMB1"/>
<dbReference type="EMBL" id="JAGTJQ010000001">
    <property type="protein sequence ID" value="KAH7041620.1"/>
    <property type="molecule type" value="Genomic_DNA"/>
</dbReference>
<dbReference type="Proteomes" id="UP000756346">
    <property type="component" value="Unassembled WGS sequence"/>
</dbReference>
<comment type="caution">
    <text evidence="1">The sequence shown here is derived from an EMBL/GenBank/DDBJ whole genome shotgun (WGS) entry which is preliminary data.</text>
</comment>
<sequence length="121" mass="12762">MGAARTAMTFNPSRVLLSPLSNLALAPSASPVQRVRLGSLTFLDLTTLAPSTSSVERVRLGGLALFDLAALEDAPITLAQSRVLMPCLTIIPGRVGLTFGDSWWDRGPGARAIEPIPPNPN</sequence>
<protein>
    <submittedName>
        <fullName evidence="1">Uncharacterized protein</fullName>
    </submittedName>
</protein>